<gene>
    <name evidence="3" type="ORF">HannXRQ_Chr09g0277161</name>
    <name evidence="2" type="ORF">HanXRQr2_Chr09g0417731</name>
</gene>
<accession>A0A251U0S7</accession>
<reference evidence="2" key="3">
    <citation type="submission" date="2020-06" db="EMBL/GenBank/DDBJ databases">
        <title>Helianthus annuus Genome sequencing and assembly Release 2.</title>
        <authorList>
            <person name="Gouzy J."/>
            <person name="Langlade N."/>
            <person name="Munos S."/>
        </authorList>
    </citation>
    <scope>NUCLEOTIDE SEQUENCE</scope>
    <source>
        <tissue evidence="2">Leaves</tissue>
    </source>
</reference>
<evidence type="ECO:0000313" key="3">
    <source>
        <dbReference type="EMBL" id="OTG16967.1"/>
    </source>
</evidence>
<dbReference type="AlphaFoldDB" id="A0A251U0S7"/>
<evidence type="ECO:0000313" key="4">
    <source>
        <dbReference type="Proteomes" id="UP000215914"/>
    </source>
</evidence>
<reference evidence="3" key="2">
    <citation type="submission" date="2017-02" db="EMBL/GenBank/DDBJ databases">
        <title>Sunflower complete genome.</title>
        <authorList>
            <person name="Langlade N."/>
            <person name="Munos S."/>
        </authorList>
    </citation>
    <scope>NUCLEOTIDE SEQUENCE [LARGE SCALE GENOMIC DNA]</scope>
    <source>
        <tissue evidence="3">Leaves</tissue>
    </source>
</reference>
<reference evidence="2 4" key="1">
    <citation type="journal article" date="2017" name="Nature">
        <title>The sunflower genome provides insights into oil metabolism, flowering and Asterid evolution.</title>
        <authorList>
            <person name="Badouin H."/>
            <person name="Gouzy J."/>
            <person name="Grassa C.J."/>
            <person name="Murat F."/>
            <person name="Staton S.E."/>
            <person name="Cottret L."/>
            <person name="Lelandais-Briere C."/>
            <person name="Owens G.L."/>
            <person name="Carrere S."/>
            <person name="Mayjonade B."/>
            <person name="Legrand L."/>
            <person name="Gill N."/>
            <person name="Kane N.C."/>
            <person name="Bowers J.E."/>
            <person name="Hubner S."/>
            <person name="Bellec A."/>
            <person name="Berard A."/>
            <person name="Berges H."/>
            <person name="Blanchet N."/>
            <person name="Boniface M.C."/>
            <person name="Brunel D."/>
            <person name="Catrice O."/>
            <person name="Chaidir N."/>
            <person name="Claudel C."/>
            <person name="Donnadieu C."/>
            <person name="Faraut T."/>
            <person name="Fievet G."/>
            <person name="Helmstetter N."/>
            <person name="King M."/>
            <person name="Knapp S.J."/>
            <person name="Lai Z."/>
            <person name="Le Paslier M.C."/>
            <person name="Lippi Y."/>
            <person name="Lorenzon L."/>
            <person name="Mandel J.R."/>
            <person name="Marage G."/>
            <person name="Marchand G."/>
            <person name="Marquand E."/>
            <person name="Bret-Mestries E."/>
            <person name="Morien E."/>
            <person name="Nambeesan S."/>
            <person name="Nguyen T."/>
            <person name="Pegot-Espagnet P."/>
            <person name="Pouilly N."/>
            <person name="Raftis F."/>
            <person name="Sallet E."/>
            <person name="Schiex T."/>
            <person name="Thomas J."/>
            <person name="Vandecasteele C."/>
            <person name="Vares D."/>
            <person name="Vear F."/>
            <person name="Vautrin S."/>
            <person name="Crespi M."/>
            <person name="Mangin B."/>
            <person name="Burke J.M."/>
            <person name="Salse J."/>
            <person name="Munos S."/>
            <person name="Vincourt P."/>
            <person name="Rieseberg L.H."/>
            <person name="Langlade N.B."/>
        </authorList>
    </citation>
    <scope>NUCLEOTIDE SEQUENCE [LARGE SCALE GENOMIC DNA]</scope>
    <source>
        <strain evidence="4">cv. SF193</strain>
        <tissue evidence="2">Leaves</tissue>
    </source>
</reference>
<organism evidence="3 4">
    <name type="scientific">Helianthus annuus</name>
    <name type="common">Common sunflower</name>
    <dbReference type="NCBI Taxonomy" id="4232"/>
    <lineage>
        <taxon>Eukaryota</taxon>
        <taxon>Viridiplantae</taxon>
        <taxon>Streptophyta</taxon>
        <taxon>Embryophyta</taxon>
        <taxon>Tracheophyta</taxon>
        <taxon>Spermatophyta</taxon>
        <taxon>Magnoliopsida</taxon>
        <taxon>eudicotyledons</taxon>
        <taxon>Gunneridae</taxon>
        <taxon>Pentapetalae</taxon>
        <taxon>asterids</taxon>
        <taxon>campanulids</taxon>
        <taxon>Asterales</taxon>
        <taxon>Asteraceae</taxon>
        <taxon>Asteroideae</taxon>
        <taxon>Heliantheae alliance</taxon>
        <taxon>Heliantheae</taxon>
        <taxon>Helianthus</taxon>
    </lineage>
</organism>
<feature type="compositionally biased region" description="Polar residues" evidence="1">
    <location>
        <begin position="83"/>
        <end position="102"/>
    </location>
</feature>
<feature type="region of interest" description="Disordered" evidence="1">
    <location>
        <begin position="79"/>
        <end position="109"/>
    </location>
</feature>
<evidence type="ECO:0000256" key="1">
    <source>
        <dbReference type="SAM" id="MobiDB-lite"/>
    </source>
</evidence>
<dbReference type="PANTHER" id="PTHR31008:SF15">
    <property type="entry name" value="GPI-ANCHORED ADHESIN-LIKE PROTEIN"/>
    <property type="match status" value="1"/>
</dbReference>
<sequence>MFDFTSSKELLRAIDVRLETLTQNLSTACGRAVAAGYDHDTVADLQLFAERFGAKRAKPALNTYDRRRRRHEFSWKSDVDESAITTTSSDCVKASKTQTSSRLRARPPY</sequence>
<dbReference type="Proteomes" id="UP000215914">
    <property type="component" value="Chromosome 9"/>
</dbReference>
<evidence type="ECO:0000313" key="2">
    <source>
        <dbReference type="EMBL" id="KAF5793467.1"/>
    </source>
</evidence>
<keyword evidence="4" id="KW-1185">Reference proteome</keyword>
<proteinExistence type="predicted"/>
<dbReference type="PANTHER" id="PTHR31008">
    <property type="entry name" value="COP1-INTERACTING PROTEIN-RELATED"/>
    <property type="match status" value="1"/>
</dbReference>
<dbReference type="Gramene" id="mRNA:HanXRQr2_Chr09g0417731">
    <property type="protein sequence ID" value="mRNA:HanXRQr2_Chr09g0417731"/>
    <property type="gene ID" value="HanXRQr2_Chr09g0417731"/>
</dbReference>
<dbReference type="InParanoid" id="A0A251U0S7"/>
<dbReference type="EMBL" id="CM007898">
    <property type="protein sequence ID" value="OTG16967.1"/>
    <property type="molecule type" value="Genomic_DNA"/>
</dbReference>
<protein>
    <submittedName>
        <fullName evidence="3">Uncharacterized protein</fullName>
    </submittedName>
</protein>
<name>A0A251U0S7_HELAN</name>
<dbReference type="EMBL" id="MNCJ02000324">
    <property type="protein sequence ID" value="KAF5793467.1"/>
    <property type="molecule type" value="Genomic_DNA"/>
</dbReference>